<gene>
    <name evidence="7" type="ORF">DC487_06035</name>
</gene>
<dbReference type="SUPFAM" id="SSF88659">
    <property type="entry name" value="Sigma3 and sigma4 domains of RNA polymerase sigma factors"/>
    <property type="match status" value="1"/>
</dbReference>
<feature type="domain" description="RNA polymerase sigma factor 70 region 4 type 2" evidence="6">
    <location>
        <begin position="153"/>
        <end position="201"/>
    </location>
</feature>
<evidence type="ECO:0000259" key="6">
    <source>
        <dbReference type="Pfam" id="PF08281"/>
    </source>
</evidence>
<organism evidence="7 8">
    <name type="scientific">Sphingobacterium corticibacter</name>
    <dbReference type="NCBI Taxonomy" id="2171749"/>
    <lineage>
        <taxon>Bacteria</taxon>
        <taxon>Pseudomonadati</taxon>
        <taxon>Bacteroidota</taxon>
        <taxon>Sphingobacteriia</taxon>
        <taxon>Sphingobacteriales</taxon>
        <taxon>Sphingobacteriaceae</taxon>
        <taxon>Sphingobacterium</taxon>
    </lineage>
</organism>
<dbReference type="AlphaFoldDB" id="A0A2T8HJC6"/>
<dbReference type="Gene3D" id="1.10.1740.10">
    <property type="match status" value="1"/>
</dbReference>
<protein>
    <recommendedName>
        <fullName evidence="9">Sigma-70 family RNA polymerase sigma factor</fullName>
    </recommendedName>
</protein>
<dbReference type="SUPFAM" id="SSF88946">
    <property type="entry name" value="Sigma2 domain of RNA polymerase sigma factors"/>
    <property type="match status" value="1"/>
</dbReference>
<dbReference type="GO" id="GO:0006352">
    <property type="term" value="P:DNA-templated transcription initiation"/>
    <property type="evidence" value="ECO:0007669"/>
    <property type="project" value="InterPro"/>
</dbReference>
<sequence length="229" mass="26017">MKTCTFNCIIFTVDLDINLDSTTYYKPATYMDKFDKQISDLQQGKETALCFFMDQYASALQFFAFKLIKDKEASAEIVSDAFVKLWDRRLNFPAADGLKSFLYLVTRNACLDHLKQSRNKFAHDDALLLDIATSDSDILKKIIYNELVELIVLEIKKLPKQQAQVFQLAIMEGRNTQEICDELHTSPSTVYFARSKAIAALKKAFEQRKISVHYISLLPLAAAGGSFIV</sequence>
<evidence type="ECO:0000256" key="4">
    <source>
        <dbReference type="ARBA" id="ARBA00023163"/>
    </source>
</evidence>
<evidence type="ECO:0008006" key="9">
    <source>
        <dbReference type="Google" id="ProtNLM"/>
    </source>
</evidence>
<reference evidence="7 8" key="1">
    <citation type="submission" date="2018-04" db="EMBL/GenBank/DDBJ databases">
        <title>Sphingobacterium cortibacter sp. nov.</title>
        <authorList>
            <person name="Li Y."/>
        </authorList>
    </citation>
    <scope>NUCLEOTIDE SEQUENCE [LARGE SCALE GENOMIC DNA]</scope>
    <source>
        <strain evidence="7 8">2c-3</strain>
    </source>
</reference>
<evidence type="ECO:0000256" key="3">
    <source>
        <dbReference type="ARBA" id="ARBA00023082"/>
    </source>
</evidence>
<dbReference type="Pfam" id="PF08281">
    <property type="entry name" value="Sigma70_r4_2"/>
    <property type="match status" value="1"/>
</dbReference>
<dbReference type="GO" id="GO:0003677">
    <property type="term" value="F:DNA binding"/>
    <property type="evidence" value="ECO:0007669"/>
    <property type="project" value="InterPro"/>
</dbReference>
<accession>A0A2T8HJC6</accession>
<proteinExistence type="inferred from homology"/>
<evidence type="ECO:0000259" key="5">
    <source>
        <dbReference type="Pfam" id="PF04542"/>
    </source>
</evidence>
<keyword evidence="3" id="KW-0731">Sigma factor</keyword>
<dbReference type="PANTHER" id="PTHR43133:SF46">
    <property type="entry name" value="RNA POLYMERASE SIGMA-70 FACTOR ECF SUBFAMILY"/>
    <property type="match status" value="1"/>
</dbReference>
<evidence type="ECO:0000256" key="2">
    <source>
        <dbReference type="ARBA" id="ARBA00023015"/>
    </source>
</evidence>
<comment type="similarity">
    <text evidence="1">Belongs to the sigma-70 factor family. ECF subfamily.</text>
</comment>
<dbReference type="Pfam" id="PF04542">
    <property type="entry name" value="Sigma70_r2"/>
    <property type="match status" value="1"/>
</dbReference>
<feature type="domain" description="RNA polymerase sigma-70 region 2" evidence="5">
    <location>
        <begin position="54"/>
        <end position="118"/>
    </location>
</feature>
<evidence type="ECO:0000256" key="1">
    <source>
        <dbReference type="ARBA" id="ARBA00010641"/>
    </source>
</evidence>
<evidence type="ECO:0000313" key="8">
    <source>
        <dbReference type="Proteomes" id="UP000245627"/>
    </source>
</evidence>
<dbReference type="InterPro" id="IPR007627">
    <property type="entry name" value="RNA_pol_sigma70_r2"/>
</dbReference>
<dbReference type="GO" id="GO:0016987">
    <property type="term" value="F:sigma factor activity"/>
    <property type="evidence" value="ECO:0007669"/>
    <property type="project" value="UniProtKB-KW"/>
</dbReference>
<dbReference type="InterPro" id="IPR039425">
    <property type="entry name" value="RNA_pol_sigma-70-like"/>
</dbReference>
<name>A0A2T8HJC6_9SPHI</name>
<keyword evidence="2" id="KW-0805">Transcription regulation</keyword>
<dbReference type="Proteomes" id="UP000245627">
    <property type="component" value="Unassembled WGS sequence"/>
</dbReference>
<evidence type="ECO:0000313" key="7">
    <source>
        <dbReference type="EMBL" id="PVH25505.1"/>
    </source>
</evidence>
<keyword evidence="8" id="KW-1185">Reference proteome</keyword>
<dbReference type="NCBIfam" id="TIGR02937">
    <property type="entry name" value="sigma70-ECF"/>
    <property type="match status" value="1"/>
</dbReference>
<dbReference type="EMBL" id="QDKG01000002">
    <property type="protein sequence ID" value="PVH25505.1"/>
    <property type="molecule type" value="Genomic_DNA"/>
</dbReference>
<dbReference type="InterPro" id="IPR013324">
    <property type="entry name" value="RNA_pol_sigma_r3/r4-like"/>
</dbReference>
<dbReference type="Gene3D" id="1.10.10.10">
    <property type="entry name" value="Winged helix-like DNA-binding domain superfamily/Winged helix DNA-binding domain"/>
    <property type="match status" value="1"/>
</dbReference>
<dbReference type="InterPro" id="IPR014284">
    <property type="entry name" value="RNA_pol_sigma-70_dom"/>
</dbReference>
<dbReference type="InterPro" id="IPR013325">
    <property type="entry name" value="RNA_pol_sigma_r2"/>
</dbReference>
<dbReference type="InterPro" id="IPR036388">
    <property type="entry name" value="WH-like_DNA-bd_sf"/>
</dbReference>
<dbReference type="OrthoDB" id="656273at2"/>
<comment type="caution">
    <text evidence="7">The sequence shown here is derived from an EMBL/GenBank/DDBJ whole genome shotgun (WGS) entry which is preliminary data.</text>
</comment>
<dbReference type="InterPro" id="IPR013249">
    <property type="entry name" value="RNA_pol_sigma70_r4_t2"/>
</dbReference>
<dbReference type="PANTHER" id="PTHR43133">
    <property type="entry name" value="RNA POLYMERASE ECF-TYPE SIGMA FACTO"/>
    <property type="match status" value="1"/>
</dbReference>
<keyword evidence="4" id="KW-0804">Transcription</keyword>